<sequence length="82" mass="9106">MNWLNDILIDSASPVPKYLQLADAITVRVHAGRIRKNEVLPSLHNCCVELELSKKTVEKAYNTLKTRGIAGSFKGKGYYISG</sequence>
<comment type="caution">
    <text evidence="5">The sequence shown here is derived from an EMBL/GenBank/DDBJ whole genome shotgun (WGS) entry which is preliminary data.</text>
</comment>
<keyword evidence="1" id="KW-0805">Transcription regulation</keyword>
<dbReference type="PANTHER" id="PTHR38445">
    <property type="entry name" value="HTH-TYPE TRANSCRIPTIONAL REPRESSOR YTRA"/>
    <property type="match status" value="1"/>
</dbReference>
<dbReference type="Pfam" id="PF00392">
    <property type="entry name" value="GntR"/>
    <property type="match status" value="1"/>
</dbReference>
<dbReference type="SUPFAM" id="SSF46785">
    <property type="entry name" value="Winged helix' DNA-binding domain"/>
    <property type="match status" value="1"/>
</dbReference>
<dbReference type="OrthoDB" id="742238at2"/>
<accession>A0A2U2PFM6</accession>
<keyword evidence="2" id="KW-0238">DNA-binding</keyword>
<evidence type="ECO:0000256" key="1">
    <source>
        <dbReference type="ARBA" id="ARBA00023015"/>
    </source>
</evidence>
<keyword evidence="3" id="KW-0804">Transcription</keyword>
<evidence type="ECO:0000259" key="4">
    <source>
        <dbReference type="PROSITE" id="PS50949"/>
    </source>
</evidence>
<dbReference type="PROSITE" id="PS50949">
    <property type="entry name" value="HTH_GNTR"/>
    <property type="match status" value="1"/>
</dbReference>
<dbReference type="InterPro" id="IPR036388">
    <property type="entry name" value="WH-like_DNA-bd_sf"/>
</dbReference>
<dbReference type="GO" id="GO:0003700">
    <property type="term" value="F:DNA-binding transcription factor activity"/>
    <property type="evidence" value="ECO:0007669"/>
    <property type="project" value="InterPro"/>
</dbReference>
<keyword evidence="6" id="KW-1185">Reference proteome</keyword>
<dbReference type="InterPro" id="IPR000524">
    <property type="entry name" value="Tscrpt_reg_HTH_GntR"/>
</dbReference>
<dbReference type="Gene3D" id="1.10.10.10">
    <property type="entry name" value="Winged helix-like DNA-binding domain superfamily/Winged helix DNA-binding domain"/>
    <property type="match status" value="1"/>
</dbReference>
<evidence type="ECO:0000256" key="2">
    <source>
        <dbReference type="ARBA" id="ARBA00023125"/>
    </source>
</evidence>
<dbReference type="AlphaFoldDB" id="A0A2U2PFM6"/>
<organism evidence="5 6">
    <name type="scientific">Pararcticibacter amylolyticus</name>
    <dbReference type="NCBI Taxonomy" id="2173175"/>
    <lineage>
        <taxon>Bacteria</taxon>
        <taxon>Pseudomonadati</taxon>
        <taxon>Bacteroidota</taxon>
        <taxon>Sphingobacteriia</taxon>
        <taxon>Sphingobacteriales</taxon>
        <taxon>Sphingobacteriaceae</taxon>
        <taxon>Pararcticibacter</taxon>
    </lineage>
</organism>
<evidence type="ECO:0000313" key="5">
    <source>
        <dbReference type="EMBL" id="PWG80196.1"/>
    </source>
</evidence>
<feature type="domain" description="HTH gntR-type" evidence="4">
    <location>
        <begin position="15"/>
        <end position="82"/>
    </location>
</feature>
<dbReference type="PANTHER" id="PTHR38445:SF9">
    <property type="entry name" value="HTH-TYPE TRANSCRIPTIONAL REPRESSOR YTRA"/>
    <property type="match status" value="1"/>
</dbReference>
<dbReference type="GO" id="GO:0003677">
    <property type="term" value="F:DNA binding"/>
    <property type="evidence" value="ECO:0007669"/>
    <property type="project" value="UniProtKB-KW"/>
</dbReference>
<dbReference type="SMART" id="SM00345">
    <property type="entry name" value="HTH_GNTR"/>
    <property type="match status" value="1"/>
</dbReference>
<evidence type="ECO:0000256" key="3">
    <source>
        <dbReference type="ARBA" id="ARBA00023163"/>
    </source>
</evidence>
<dbReference type="RefSeq" id="WP_109416313.1">
    <property type="nucleotide sequence ID" value="NZ_QEAS01000010.1"/>
</dbReference>
<reference evidence="5 6" key="1">
    <citation type="submission" date="2018-04" db="EMBL/GenBank/DDBJ databases">
        <title>Pedobacter chongqingensis sp. nov., isolated from a rottenly hemp rope.</title>
        <authorList>
            <person name="Cai Y."/>
        </authorList>
    </citation>
    <scope>NUCLEOTIDE SEQUENCE [LARGE SCALE GENOMIC DNA]</scope>
    <source>
        <strain evidence="5 6">FJ4-8</strain>
    </source>
</reference>
<dbReference type="EMBL" id="QEAS01000010">
    <property type="protein sequence ID" value="PWG80196.1"/>
    <property type="molecule type" value="Genomic_DNA"/>
</dbReference>
<protein>
    <recommendedName>
        <fullName evidence="4">HTH gntR-type domain-containing protein</fullName>
    </recommendedName>
</protein>
<name>A0A2U2PFM6_9SPHI</name>
<proteinExistence type="predicted"/>
<dbReference type="Proteomes" id="UP000245647">
    <property type="component" value="Unassembled WGS sequence"/>
</dbReference>
<gene>
    <name evidence="5" type="ORF">DDR33_13465</name>
</gene>
<evidence type="ECO:0000313" key="6">
    <source>
        <dbReference type="Proteomes" id="UP000245647"/>
    </source>
</evidence>
<dbReference type="InterPro" id="IPR036390">
    <property type="entry name" value="WH_DNA-bd_sf"/>
</dbReference>